<gene>
    <name evidence="1" type="ORF">C1SCF055_LOCUS33360</name>
</gene>
<dbReference type="EMBL" id="CAMXCT010004136">
    <property type="protein sequence ID" value="CAI4007836.1"/>
    <property type="molecule type" value="Genomic_DNA"/>
</dbReference>
<reference evidence="2" key="2">
    <citation type="submission" date="2024-04" db="EMBL/GenBank/DDBJ databases">
        <authorList>
            <person name="Chen Y."/>
            <person name="Shah S."/>
            <person name="Dougan E. K."/>
            <person name="Thang M."/>
            <person name="Chan C."/>
        </authorList>
    </citation>
    <scope>NUCLEOTIDE SEQUENCE [LARGE SCALE GENOMIC DNA]</scope>
</reference>
<evidence type="ECO:0000313" key="1">
    <source>
        <dbReference type="EMBL" id="CAI4007836.1"/>
    </source>
</evidence>
<dbReference type="OrthoDB" id="4084751at2759"/>
<evidence type="ECO:0000313" key="4">
    <source>
        <dbReference type="Proteomes" id="UP001152797"/>
    </source>
</evidence>
<name>A0A9P1DCM3_9DINO</name>
<dbReference type="EMBL" id="CAMXCT030004136">
    <property type="protein sequence ID" value="CAL4795148.1"/>
    <property type="molecule type" value="Genomic_DNA"/>
</dbReference>
<dbReference type="EMBL" id="CAMXCT020004136">
    <property type="protein sequence ID" value="CAL1161211.1"/>
    <property type="molecule type" value="Genomic_DNA"/>
</dbReference>
<accession>A0A9P1DCM3</accession>
<protein>
    <submittedName>
        <fullName evidence="3">PNPLA domain-containing protein</fullName>
    </submittedName>
</protein>
<organism evidence="1">
    <name type="scientific">Cladocopium goreaui</name>
    <dbReference type="NCBI Taxonomy" id="2562237"/>
    <lineage>
        <taxon>Eukaryota</taxon>
        <taxon>Sar</taxon>
        <taxon>Alveolata</taxon>
        <taxon>Dinophyceae</taxon>
        <taxon>Suessiales</taxon>
        <taxon>Symbiodiniaceae</taxon>
        <taxon>Cladocopium</taxon>
    </lineage>
</organism>
<dbReference type="Proteomes" id="UP001152797">
    <property type="component" value="Unassembled WGS sequence"/>
</dbReference>
<comment type="caution">
    <text evidence="1">The sequence shown here is derived from an EMBL/GenBank/DDBJ whole genome shotgun (WGS) entry which is preliminary data.</text>
</comment>
<proteinExistence type="predicted"/>
<keyword evidence="4" id="KW-1185">Reference proteome</keyword>
<evidence type="ECO:0000313" key="2">
    <source>
        <dbReference type="EMBL" id="CAL1161211.1"/>
    </source>
</evidence>
<sequence length="459" mass="50023">MFSTLPVQHLLGASTDPSELTLANLEKPESALGTVGAVSTMAIAKRLVKGGINPQELWVNTISKAILEPFGLHDLDSYMAADQDAVNEIRRRNPQLKGAKFLTPAPGRPKVFVMSGALLGPTGYKATKDNVVSLQMSPDLIGSPFYPNNEPVQYESQSRRWNPSRNGLVGGGFVESFAFGGGAPEDLSNGWVTTAAPMEPFSLSKAVGVSSAGVSSASTQGPFHGSLNPAKLSPRSDYWAIPSPQFEAESTSTYLLGDGGNIDNSGLLAMLQRGARRIVLVVSTGSALPDDVEFCKVPSLSPDVAKRLENQFQANFGFWDKDDIGEFLTRNQVFSKDELLPLLCQLQSLKRQGKPALAKRKLKVLPNSWWGIEGGYGVQLLVVYNEKCRDFESKLPKDTSDNLHAFFTSEFKRFPHYRIVFQNAGSGTALTHPQINLLAAMSEYFVRENAELFGSFLQR</sequence>
<reference evidence="1" key="1">
    <citation type="submission" date="2022-10" db="EMBL/GenBank/DDBJ databases">
        <authorList>
            <person name="Chen Y."/>
            <person name="Dougan E. K."/>
            <person name="Chan C."/>
            <person name="Rhodes N."/>
            <person name="Thang M."/>
        </authorList>
    </citation>
    <scope>NUCLEOTIDE SEQUENCE</scope>
</reference>
<evidence type="ECO:0000313" key="3">
    <source>
        <dbReference type="EMBL" id="CAL4795148.1"/>
    </source>
</evidence>
<dbReference type="AlphaFoldDB" id="A0A9P1DCM3"/>